<evidence type="ECO:0000256" key="3">
    <source>
        <dbReference type="ARBA" id="ARBA00022741"/>
    </source>
</evidence>
<organism evidence="6 7">
    <name type="scientific">Rhizobium ruizarguesonis</name>
    <dbReference type="NCBI Taxonomy" id="2081791"/>
    <lineage>
        <taxon>Bacteria</taxon>
        <taxon>Pseudomonadati</taxon>
        <taxon>Pseudomonadota</taxon>
        <taxon>Alphaproteobacteria</taxon>
        <taxon>Hyphomicrobiales</taxon>
        <taxon>Rhizobiaceae</taxon>
        <taxon>Rhizobium/Agrobacterium group</taxon>
        <taxon>Rhizobium</taxon>
    </lineage>
</organism>
<keyword evidence="3" id="KW-0547">Nucleotide-binding</keyword>
<evidence type="ECO:0000313" key="6">
    <source>
        <dbReference type="EMBL" id="NEI51734.1"/>
    </source>
</evidence>
<dbReference type="PANTHER" id="PTHR42788">
    <property type="entry name" value="TAURINE IMPORT ATP-BINDING PROTEIN-RELATED"/>
    <property type="match status" value="1"/>
</dbReference>
<gene>
    <name evidence="6" type="ORF">GR217_29205</name>
</gene>
<dbReference type="InterPro" id="IPR003439">
    <property type="entry name" value="ABC_transporter-like_ATP-bd"/>
</dbReference>
<dbReference type="PROSITE" id="PS50893">
    <property type="entry name" value="ABC_TRANSPORTER_2"/>
    <property type="match status" value="1"/>
</dbReference>
<keyword evidence="2" id="KW-0813">Transport</keyword>
<dbReference type="Gene3D" id="3.40.50.300">
    <property type="entry name" value="P-loop containing nucleotide triphosphate hydrolases"/>
    <property type="match status" value="1"/>
</dbReference>
<dbReference type="AlphaFoldDB" id="A0AAE5C4M5"/>
<evidence type="ECO:0000259" key="5">
    <source>
        <dbReference type="PROSITE" id="PS50893"/>
    </source>
</evidence>
<feature type="domain" description="ABC transporter" evidence="5">
    <location>
        <begin position="28"/>
        <end position="257"/>
    </location>
</feature>
<comment type="caution">
    <text evidence="6">The sequence shown here is derived from an EMBL/GenBank/DDBJ whole genome shotgun (WGS) entry which is preliminary data.</text>
</comment>
<keyword evidence="4 6" id="KW-0067">ATP-binding</keyword>
<dbReference type="Proteomes" id="UP000661163">
    <property type="component" value="Unassembled WGS sequence"/>
</dbReference>
<dbReference type="GO" id="GO:0005524">
    <property type="term" value="F:ATP binding"/>
    <property type="evidence" value="ECO:0007669"/>
    <property type="project" value="UniProtKB-KW"/>
</dbReference>
<dbReference type="EMBL" id="WUFC01000031">
    <property type="protein sequence ID" value="NEI51734.1"/>
    <property type="molecule type" value="Genomic_DNA"/>
</dbReference>
<evidence type="ECO:0000256" key="4">
    <source>
        <dbReference type="ARBA" id="ARBA00022840"/>
    </source>
</evidence>
<reference evidence="6 7" key="1">
    <citation type="submission" date="2019-12" db="EMBL/GenBank/DDBJ databases">
        <title>Rhizobium genotypes associated with high levels of biological nitrogen fixation by grain legumes in a temperate-maritime cropping system.</title>
        <authorList>
            <person name="Maluk M."/>
            <person name="Francesc Ferrando Molina F."/>
            <person name="Lopez Del Egido L."/>
            <person name="Lafos M."/>
            <person name="Langarica-Fuentes A."/>
            <person name="Gebre Yohannes G."/>
            <person name="Young M.W."/>
            <person name="Martin P."/>
            <person name="Gantlett R."/>
            <person name="Kenicer G."/>
            <person name="Hawes C."/>
            <person name="Begg G.S."/>
            <person name="Quilliam R.S."/>
            <person name="Squire G.R."/>
            <person name="Poole P.S."/>
            <person name="Young P.W."/>
            <person name="Iannetta P.M."/>
            <person name="James E.K."/>
        </authorList>
    </citation>
    <scope>NUCLEOTIDE SEQUENCE [LARGE SCALE GENOMIC DNA]</scope>
    <source>
        <strain evidence="6 7">JHI985</strain>
    </source>
</reference>
<proteinExistence type="inferred from homology"/>
<dbReference type="PROSITE" id="PS00211">
    <property type="entry name" value="ABC_TRANSPORTER_1"/>
    <property type="match status" value="1"/>
</dbReference>
<name>A0AAE5C4M5_9HYPH</name>
<dbReference type="RefSeq" id="WP_130773045.1">
    <property type="nucleotide sequence ID" value="NZ_JAJAEH010000024.1"/>
</dbReference>
<dbReference type="SMART" id="SM00382">
    <property type="entry name" value="AAA"/>
    <property type="match status" value="1"/>
</dbReference>
<comment type="similarity">
    <text evidence="1">Belongs to the ABC transporter superfamily.</text>
</comment>
<dbReference type="CDD" id="cd03293">
    <property type="entry name" value="ABC_NrtD_SsuB_transporters"/>
    <property type="match status" value="1"/>
</dbReference>
<dbReference type="GO" id="GO:0016887">
    <property type="term" value="F:ATP hydrolysis activity"/>
    <property type="evidence" value="ECO:0007669"/>
    <property type="project" value="InterPro"/>
</dbReference>
<accession>A0AAE5C4M5</accession>
<dbReference type="PANTHER" id="PTHR42788:SF13">
    <property type="entry name" value="ALIPHATIC SULFONATES IMPORT ATP-BINDING PROTEIN SSUB"/>
    <property type="match status" value="1"/>
</dbReference>
<protein>
    <submittedName>
        <fullName evidence="6">ATP-binding cassette domain-containing protein</fullName>
    </submittedName>
</protein>
<dbReference type="InterPro" id="IPR017871">
    <property type="entry name" value="ABC_transporter-like_CS"/>
</dbReference>
<dbReference type="InterPro" id="IPR027417">
    <property type="entry name" value="P-loop_NTPase"/>
</dbReference>
<evidence type="ECO:0000313" key="7">
    <source>
        <dbReference type="Proteomes" id="UP000661163"/>
    </source>
</evidence>
<sequence length="284" mass="32036">MNVKESKLRSLQPGTSRASPLIVSKGLTVGYELFRERQRLTALSDIDLTINRGEFIVLVGPSGCGKTTFINAISGLVRPWAGSISVNGRQVTGPGPDRAMVFQDYALMPWRTVESNVRMPFEFQKLGLSQEEMDERVRRYISLVDLTGFEKSFPYELSGGMKQRVGIARALVSEPDILLADEPFAAIDAMTREAMQSEMERFVAKTQQTVVFITHSIDEAIMLGDRVVVISYRPGRIKEVVDVNLPRPRFNDDVKTLPEYTRLRDHIWRLVKEEAIQSSRGGKR</sequence>
<evidence type="ECO:0000256" key="2">
    <source>
        <dbReference type="ARBA" id="ARBA00022448"/>
    </source>
</evidence>
<dbReference type="SUPFAM" id="SSF52540">
    <property type="entry name" value="P-loop containing nucleoside triphosphate hydrolases"/>
    <property type="match status" value="1"/>
</dbReference>
<dbReference type="InterPro" id="IPR050166">
    <property type="entry name" value="ABC_transporter_ATP-bind"/>
</dbReference>
<evidence type="ECO:0000256" key="1">
    <source>
        <dbReference type="ARBA" id="ARBA00005417"/>
    </source>
</evidence>
<dbReference type="InterPro" id="IPR003593">
    <property type="entry name" value="AAA+_ATPase"/>
</dbReference>
<dbReference type="Pfam" id="PF00005">
    <property type="entry name" value="ABC_tran"/>
    <property type="match status" value="1"/>
</dbReference>